<dbReference type="GO" id="GO:0003729">
    <property type="term" value="F:mRNA binding"/>
    <property type="evidence" value="ECO:0007669"/>
    <property type="project" value="TreeGrafter"/>
</dbReference>
<dbReference type="Pfam" id="PF21023">
    <property type="entry name" value="DENR_N"/>
    <property type="match status" value="1"/>
</dbReference>
<dbReference type="Pfam" id="PF01253">
    <property type="entry name" value="SUI1"/>
    <property type="match status" value="1"/>
</dbReference>
<sequence>MAEADVTDPVDLNEDSQKTKPKKSSKKKDVSYPLKVVYCGVCSMPVEYCEFNPAYKDCKKWLAENCPDLFERLTIEEEADAGDGKKKKQKRGGRGVMKVKKKAEPQTVTISRIQRQKKKYVTVVRGIGSHDIDLKDAAKAFASRFSCGASVSGDDEIVIQGDVTDDLLDYLSEKFNIDEDNIEDLGDVKK</sequence>
<evidence type="ECO:0000259" key="3">
    <source>
        <dbReference type="PROSITE" id="PS50296"/>
    </source>
</evidence>
<feature type="compositionally biased region" description="Acidic residues" evidence="2">
    <location>
        <begin position="1"/>
        <end position="14"/>
    </location>
</feature>
<keyword evidence="5" id="KW-1185">Reference proteome</keyword>
<dbReference type="GO" id="GO:0001731">
    <property type="term" value="P:formation of translation preinitiation complex"/>
    <property type="evidence" value="ECO:0007669"/>
    <property type="project" value="TreeGrafter"/>
</dbReference>
<dbReference type="CDD" id="cd11607">
    <property type="entry name" value="DENR_C"/>
    <property type="match status" value="1"/>
</dbReference>
<dbReference type="InterPro" id="IPR050318">
    <property type="entry name" value="DENR/SUI1_TIF"/>
</dbReference>
<dbReference type="OMA" id="EVFEIDM"/>
<dbReference type="GeneID" id="119731698"/>
<dbReference type="EnsemblMetazoa" id="XM_038204916.1">
    <property type="protein sequence ID" value="XP_038060844.1"/>
    <property type="gene ID" value="LOC119731698"/>
</dbReference>
<dbReference type="PANTHER" id="PTHR12789:SF0">
    <property type="entry name" value="DENSITY-REGULATED PROTEIN"/>
    <property type="match status" value="1"/>
</dbReference>
<evidence type="ECO:0000256" key="1">
    <source>
        <dbReference type="ARBA" id="ARBA00007514"/>
    </source>
</evidence>
<evidence type="ECO:0000313" key="4">
    <source>
        <dbReference type="EnsemblMetazoa" id="XP_038060844.1"/>
    </source>
</evidence>
<dbReference type="FunFam" id="3.30.780.10:FF:000004">
    <property type="entry name" value="density-regulated protein-like"/>
    <property type="match status" value="1"/>
</dbReference>
<dbReference type="RefSeq" id="XP_038060844.1">
    <property type="nucleotide sequence ID" value="XM_038204916.1"/>
</dbReference>
<dbReference type="Gene3D" id="3.30.780.10">
    <property type="entry name" value="SUI1-like domain"/>
    <property type="match status" value="1"/>
</dbReference>
<dbReference type="Proteomes" id="UP000887568">
    <property type="component" value="Unplaced"/>
</dbReference>
<dbReference type="GO" id="GO:0002188">
    <property type="term" value="P:translation reinitiation"/>
    <property type="evidence" value="ECO:0007669"/>
    <property type="project" value="TreeGrafter"/>
</dbReference>
<evidence type="ECO:0000313" key="5">
    <source>
        <dbReference type="Proteomes" id="UP000887568"/>
    </source>
</evidence>
<reference evidence="4" key="1">
    <citation type="submission" date="2022-11" db="UniProtKB">
        <authorList>
            <consortium name="EnsemblMetazoa"/>
        </authorList>
    </citation>
    <scope>IDENTIFICATION</scope>
</reference>
<feature type="region of interest" description="Disordered" evidence="2">
    <location>
        <begin position="1"/>
        <end position="28"/>
    </location>
</feature>
<proteinExistence type="inferred from homology"/>
<dbReference type="InterPro" id="IPR001950">
    <property type="entry name" value="SUI1"/>
</dbReference>
<dbReference type="PANTHER" id="PTHR12789">
    <property type="entry name" value="DENSITY-REGULATED PROTEIN HOMOLOG"/>
    <property type="match status" value="1"/>
</dbReference>
<dbReference type="InterPro" id="IPR036877">
    <property type="entry name" value="SUI1_dom_sf"/>
</dbReference>
<organism evidence="4 5">
    <name type="scientific">Patiria miniata</name>
    <name type="common">Bat star</name>
    <name type="synonym">Asterina miniata</name>
    <dbReference type="NCBI Taxonomy" id="46514"/>
    <lineage>
        <taxon>Eukaryota</taxon>
        <taxon>Metazoa</taxon>
        <taxon>Echinodermata</taxon>
        <taxon>Eleutherozoa</taxon>
        <taxon>Asterozoa</taxon>
        <taxon>Asteroidea</taxon>
        <taxon>Valvatacea</taxon>
        <taxon>Valvatida</taxon>
        <taxon>Asterinidae</taxon>
        <taxon>Patiria</taxon>
    </lineage>
</organism>
<protein>
    <recommendedName>
        <fullName evidence="3">SUI1 domain-containing protein</fullName>
    </recommendedName>
</protein>
<evidence type="ECO:0000256" key="2">
    <source>
        <dbReference type="SAM" id="MobiDB-lite"/>
    </source>
</evidence>
<accession>A0A914ABW6</accession>
<dbReference type="InterPro" id="IPR046447">
    <property type="entry name" value="DENR_C"/>
</dbReference>
<dbReference type="PROSITE" id="PS50296">
    <property type="entry name" value="SUI1"/>
    <property type="match status" value="1"/>
</dbReference>
<dbReference type="CTD" id="8562"/>
<dbReference type="SUPFAM" id="SSF55159">
    <property type="entry name" value="eIF1-like"/>
    <property type="match status" value="1"/>
</dbReference>
<dbReference type="GO" id="GO:0003743">
    <property type="term" value="F:translation initiation factor activity"/>
    <property type="evidence" value="ECO:0007669"/>
    <property type="project" value="InterPro"/>
</dbReference>
<dbReference type="OrthoDB" id="277199at2759"/>
<feature type="domain" description="SUI1" evidence="3">
    <location>
        <begin position="108"/>
        <end position="175"/>
    </location>
</feature>
<dbReference type="AlphaFoldDB" id="A0A914ABW6"/>
<name>A0A914ABW6_PATMI</name>
<dbReference type="InterPro" id="IPR048517">
    <property type="entry name" value="DENR_N"/>
</dbReference>
<comment type="similarity">
    <text evidence="1">Belongs to the DENR family.</text>
</comment>